<dbReference type="InterPro" id="IPR014966">
    <property type="entry name" value="FRG-dom"/>
</dbReference>
<evidence type="ECO:0000313" key="2">
    <source>
        <dbReference type="EMBL" id="EBW7328125.1"/>
    </source>
</evidence>
<proteinExistence type="predicted"/>
<sequence>MEQFEVRTISELEAVIAQFGDNVLFRGQNSLYGKQEVPSVLASFDRDECNKSTMIKWISYAASVLEGVIGSHANDLEYVQALLQHYGWRSFYVDCTTNPAVAAWFASHKCSLSIKPSPPPKIDMCEDCNENPIWLIKKAVRYYYEDGDGYLYILDKSLASRLGLVDLSDIEIKGFRPRMQAQDAWLLGPLYGEPVPENCFIAQIKASRSLLKQYAVLNAITDTNSLFPSVTEDPILKELLDLPWREVEQLRDPNIDIPVFKRSLELPEYHDSYVKNVSPSIAFYRGGKIAELFDSIETMRGELTGGVTISSPSIILFGTDNDNSPLRLPKIERLLKGKNYVAFEIDELIKHVNKDFQAVYQKGIGIICHETDLIEVCELVVVHPGMYMQNAGFRPGWFYRKNSDGVWVREPCENECGCGNDMIHEKHISALRIAEYCLRP</sequence>
<reference evidence="8" key="4">
    <citation type="submission" date="2019-08" db="EMBL/GenBank/DDBJ databases">
        <authorList>
            <consortium name="NCBI Pathogen Detection Project"/>
        </authorList>
    </citation>
    <scope>NUCLEOTIDE SEQUENCE</scope>
    <source>
        <strain evidence="9">SSI_AA617</strain>
        <strain evidence="8">SSI_AA644</strain>
    </source>
</reference>
<dbReference type="EMBL" id="AAHPUT010000007">
    <property type="protein sequence ID" value="EBZ0246091.1"/>
    <property type="molecule type" value="Genomic_DNA"/>
</dbReference>
<organism evidence="3">
    <name type="scientific">Salmonella typhimurium</name>
    <dbReference type="NCBI Taxonomy" id="90371"/>
    <lineage>
        <taxon>Bacteria</taxon>
        <taxon>Pseudomonadati</taxon>
        <taxon>Pseudomonadota</taxon>
        <taxon>Gammaproteobacteria</taxon>
        <taxon>Enterobacterales</taxon>
        <taxon>Enterobacteriaceae</taxon>
        <taxon>Salmonella</taxon>
    </lineage>
</organism>
<name>A0A3Y5UQD9_SALTM</name>
<evidence type="ECO:0000313" key="3">
    <source>
        <dbReference type="EMBL" id="EBY6449849.1"/>
    </source>
</evidence>
<dbReference type="EMBL" id="AAHOPU010000005">
    <property type="protein sequence ID" value="EBY6449849.1"/>
    <property type="molecule type" value="Genomic_DNA"/>
</dbReference>
<dbReference type="EMBL" id="DAANSO010000007">
    <property type="protein sequence ID" value="HAD1234598.1"/>
    <property type="molecule type" value="Genomic_DNA"/>
</dbReference>
<dbReference type="AlphaFoldDB" id="A0A3Y5UQD9"/>
<evidence type="ECO:0000313" key="6">
    <source>
        <dbReference type="EMBL" id="ECA8141211.1"/>
    </source>
</evidence>
<evidence type="ECO:0000313" key="4">
    <source>
        <dbReference type="EMBL" id="EBY6518927.1"/>
    </source>
</evidence>
<evidence type="ECO:0000313" key="9">
    <source>
        <dbReference type="EMBL" id="HAD1238570.1"/>
    </source>
</evidence>
<dbReference type="SMART" id="SM00901">
    <property type="entry name" value="FRG"/>
    <property type="match status" value="1"/>
</dbReference>
<dbReference type="EMBL" id="DAANSS010000002">
    <property type="protein sequence ID" value="HAD1238570.1"/>
    <property type="molecule type" value="Genomic_DNA"/>
</dbReference>
<dbReference type="EMBL" id="AAHJCE010000005">
    <property type="protein sequence ID" value="EBW7328125.1"/>
    <property type="molecule type" value="Genomic_DNA"/>
</dbReference>
<evidence type="ECO:0000259" key="1">
    <source>
        <dbReference type="SMART" id="SM00901"/>
    </source>
</evidence>
<reference evidence="7" key="2">
    <citation type="submission" date="2018-07" db="EMBL/GenBank/DDBJ databases">
        <authorList>
            <consortium name="PulseNet: The National Subtyping Network for Foodborne Disease Surveillance"/>
            <person name="Tarr C.L."/>
            <person name="Trees E."/>
            <person name="Katz L.S."/>
            <person name="Carleton-Romer H.A."/>
            <person name="Stroika S."/>
            <person name="Kucerova Z."/>
            <person name="Roache K.F."/>
            <person name="Sabol A.L."/>
            <person name="Besser J."/>
            <person name="Gerner-Smidt P."/>
        </authorList>
    </citation>
    <scope>NUCLEOTIDE SEQUENCE</scope>
    <source>
        <strain evidence="7">PNUSAS012230</strain>
    </source>
</reference>
<reference evidence="3" key="3">
    <citation type="submission" date="2018-09" db="EMBL/GenBank/DDBJ databases">
        <authorList>
            <person name="Ashton P.M."/>
            <person name="Dallman T."/>
            <person name="Nair S."/>
            <person name="De Pinna E."/>
            <person name="Peters T."/>
            <person name="Grant K."/>
        </authorList>
    </citation>
    <scope>NUCLEOTIDE SEQUENCE</scope>
    <source>
        <strain evidence="2">534025</strain>
        <strain evidence="6">572008</strain>
        <strain evidence="4">572519</strain>
        <strain evidence="3">575110</strain>
        <strain evidence="5">576290</strain>
    </source>
</reference>
<accession>A0A3Y5UQD9</accession>
<dbReference type="EMBL" id="AAHOQI010000007">
    <property type="protein sequence ID" value="EBY6518927.1"/>
    <property type="molecule type" value="Genomic_DNA"/>
</dbReference>
<dbReference type="EMBL" id="AAHVOJ010000008">
    <property type="protein sequence ID" value="ECA8141211.1"/>
    <property type="molecule type" value="Genomic_DNA"/>
</dbReference>
<gene>
    <name evidence="7" type="ORF">B9O84_09515</name>
    <name evidence="3" type="ORF">D5O82_07400</name>
    <name evidence="4" type="ORF">D5P17_08095</name>
    <name evidence="5" type="ORF">D5Y28_08050</name>
    <name evidence="2" type="ORF">DQD22_09535</name>
    <name evidence="6" type="ORF">EQG93_08855</name>
    <name evidence="9" type="ORF">G0P00_03075</name>
    <name evidence="8" type="ORF">G0P36_06405</name>
</gene>
<feature type="domain" description="FRG" evidence="1">
    <location>
        <begin position="19"/>
        <end position="111"/>
    </location>
</feature>
<reference evidence="8" key="1">
    <citation type="journal article" date="2018" name="Genome Biol.">
        <title>SKESA: strategic k-mer extension for scrupulous assemblies.</title>
        <authorList>
            <person name="Souvorov A."/>
            <person name="Agarwala R."/>
            <person name="Lipman D.J."/>
        </authorList>
    </citation>
    <scope>NUCLEOTIDE SEQUENCE</scope>
    <source>
        <strain evidence="9">SSI_AA617</strain>
        <strain evidence="8">SSI_AA644</strain>
    </source>
</reference>
<evidence type="ECO:0000313" key="8">
    <source>
        <dbReference type="EMBL" id="HAD1234598.1"/>
    </source>
</evidence>
<comment type="caution">
    <text evidence="3">The sequence shown here is derived from an EMBL/GenBank/DDBJ whole genome shotgun (WGS) entry which is preliminary data.</text>
</comment>
<protein>
    <submittedName>
        <fullName evidence="3">FRG domain-containing protein</fullName>
    </submittedName>
</protein>
<dbReference type="Pfam" id="PF08867">
    <property type="entry name" value="FRG"/>
    <property type="match status" value="1"/>
</dbReference>
<evidence type="ECO:0000313" key="7">
    <source>
        <dbReference type="EMBL" id="EDG7934989.1"/>
    </source>
</evidence>
<evidence type="ECO:0000313" key="5">
    <source>
        <dbReference type="EMBL" id="EBZ0246091.1"/>
    </source>
</evidence>
<dbReference type="EMBL" id="AAMFIW010000012">
    <property type="protein sequence ID" value="EDG7934989.1"/>
    <property type="molecule type" value="Genomic_DNA"/>
</dbReference>